<protein>
    <submittedName>
        <fullName evidence="2">Uncharacterized protein</fullName>
    </submittedName>
</protein>
<dbReference type="AlphaFoldDB" id="E4KPJ3"/>
<accession>E4KPJ3</accession>
<feature type="compositionally biased region" description="Basic and acidic residues" evidence="1">
    <location>
        <begin position="59"/>
        <end position="76"/>
    </location>
</feature>
<feature type="compositionally biased region" description="Polar residues" evidence="1">
    <location>
        <begin position="101"/>
        <end position="132"/>
    </location>
</feature>
<dbReference type="RefSeq" id="WP_006418558.1">
    <property type="nucleotide sequence ID" value="NZ_AENN01000015.1"/>
</dbReference>
<gene>
    <name evidence="2" type="ORF">HMPREF9257_1481</name>
</gene>
<dbReference type="STRING" id="908337.HMPREF9257_1481"/>
<evidence type="ECO:0000313" key="3">
    <source>
        <dbReference type="Proteomes" id="UP000005990"/>
    </source>
</evidence>
<name>E4KPJ3_9LACT</name>
<feature type="compositionally biased region" description="Basic and acidic residues" evidence="1">
    <location>
        <begin position="85"/>
        <end position="100"/>
    </location>
</feature>
<sequence length="181" mass="20659">MDYQGPVFHKDTAKKRKSPIYQSRPRTDQETATKSSFKPAFQGSNQKKPHPTSPKLKLKRENNLKAEEGAKDKDYKVPFLNNHTPQEKVDRALDQLERVQDQSQGVGKASQKSQYQPSFQGQASPKSSYQTSYQAVELPKTAFQPTKLPKPYQAPVDPVDQNLRHLAQRLSKDADDFLRFD</sequence>
<dbReference type="EMBL" id="AENN01000015">
    <property type="protein sequence ID" value="EFR31355.1"/>
    <property type="molecule type" value="Genomic_DNA"/>
</dbReference>
<dbReference type="Proteomes" id="UP000005990">
    <property type="component" value="Unassembled WGS sequence"/>
</dbReference>
<keyword evidence="3" id="KW-1185">Reference proteome</keyword>
<feature type="compositionally biased region" description="Polar residues" evidence="1">
    <location>
        <begin position="32"/>
        <end position="46"/>
    </location>
</feature>
<organism evidence="2 3">
    <name type="scientific">Eremococcus coleocola ACS-139-V-Col8</name>
    <dbReference type="NCBI Taxonomy" id="908337"/>
    <lineage>
        <taxon>Bacteria</taxon>
        <taxon>Bacillati</taxon>
        <taxon>Bacillota</taxon>
        <taxon>Bacilli</taxon>
        <taxon>Lactobacillales</taxon>
        <taxon>Aerococcaceae</taxon>
        <taxon>Eremococcus</taxon>
    </lineage>
</organism>
<proteinExistence type="predicted"/>
<evidence type="ECO:0000256" key="1">
    <source>
        <dbReference type="SAM" id="MobiDB-lite"/>
    </source>
</evidence>
<comment type="caution">
    <text evidence="2">The sequence shown here is derived from an EMBL/GenBank/DDBJ whole genome shotgun (WGS) entry which is preliminary data.</text>
</comment>
<evidence type="ECO:0000313" key="2">
    <source>
        <dbReference type="EMBL" id="EFR31355.1"/>
    </source>
</evidence>
<feature type="region of interest" description="Disordered" evidence="1">
    <location>
        <begin position="1"/>
        <end position="132"/>
    </location>
</feature>
<reference evidence="2 3" key="1">
    <citation type="submission" date="2010-10" db="EMBL/GenBank/DDBJ databases">
        <authorList>
            <person name="Durkin A.S."/>
            <person name="Madupu R."/>
            <person name="Torralba M."/>
            <person name="Gillis M."/>
            <person name="Methe B."/>
            <person name="Sutton G."/>
            <person name="Nelson K.E."/>
        </authorList>
    </citation>
    <scope>NUCLEOTIDE SEQUENCE [LARGE SCALE GENOMIC DNA]</scope>
    <source>
        <strain evidence="2 3">ACS-139-V-Col8</strain>
    </source>
</reference>